<protein>
    <submittedName>
        <fullName evidence="2">Chromosome partitioning protein</fullName>
    </submittedName>
</protein>
<evidence type="ECO:0000313" key="3">
    <source>
        <dbReference type="Proteomes" id="UP000252733"/>
    </source>
</evidence>
<dbReference type="InterPro" id="IPR027417">
    <property type="entry name" value="P-loop_NTPase"/>
</dbReference>
<dbReference type="RefSeq" id="WP_114438184.1">
    <property type="nucleotide sequence ID" value="NZ_QPIZ01000051.1"/>
</dbReference>
<dbReference type="FunFam" id="3.40.50.300:FF:000285">
    <property type="entry name" value="Sporulation initiation inhibitor Soj"/>
    <property type="match status" value="1"/>
</dbReference>
<dbReference type="Proteomes" id="UP000252733">
    <property type="component" value="Unassembled WGS sequence"/>
</dbReference>
<dbReference type="InterPro" id="IPR025669">
    <property type="entry name" value="AAA_dom"/>
</dbReference>
<dbReference type="PIRSF" id="PIRSF009320">
    <property type="entry name" value="Nuc_binding_HP_1000"/>
    <property type="match status" value="1"/>
</dbReference>
<dbReference type="EMBL" id="QPIZ01000051">
    <property type="protein sequence ID" value="RCW22474.1"/>
    <property type="molecule type" value="Genomic_DNA"/>
</dbReference>
<dbReference type="PANTHER" id="PTHR13696">
    <property type="entry name" value="P-LOOP CONTAINING NUCLEOSIDE TRIPHOSPHATE HYDROLASE"/>
    <property type="match status" value="1"/>
</dbReference>
<dbReference type="Gene3D" id="3.40.50.300">
    <property type="entry name" value="P-loop containing nucleotide triphosphate hydrolases"/>
    <property type="match status" value="1"/>
</dbReference>
<dbReference type="CDD" id="cd02042">
    <property type="entry name" value="ParAB_family"/>
    <property type="match status" value="1"/>
</dbReference>
<dbReference type="SUPFAM" id="SSF52540">
    <property type="entry name" value="P-loop containing nucleoside triphosphate hydrolases"/>
    <property type="match status" value="1"/>
</dbReference>
<accession>A0A368UIV6</accession>
<dbReference type="AlphaFoldDB" id="A0A368UIV6"/>
<organism evidence="2 3">
    <name type="scientific">Marinilabilia salmonicolor</name>
    <dbReference type="NCBI Taxonomy" id="989"/>
    <lineage>
        <taxon>Bacteria</taxon>
        <taxon>Pseudomonadati</taxon>
        <taxon>Bacteroidota</taxon>
        <taxon>Bacteroidia</taxon>
        <taxon>Marinilabiliales</taxon>
        <taxon>Marinilabiliaceae</taxon>
        <taxon>Marinilabilia</taxon>
    </lineage>
</organism>
<feature type="domain" description="AAA" evidence="1">
    <location>
        <begin position="2"/>
        <end position="172"/>
    </location>
</feature>
<comment type="caution">
    <text evidence="2">The sequence shown here is derived from an EMBL/GenBank/DDBJ whole genome shotgun (WGS) entry which is preliminary data.</text>
</comment>
<name>A0A368UIV6_9BACT</name>
<dbReference type="InterPro" id="IPR050678">
    <property type="entry name" value="DNA_Partitioning_ATPase"/>
</dbReference>
<reference evidence="2 3" key="1">
    <citation type="submission" date="2018-07" db="EMBL/GenBank/DDBJ databases">
        <title>Freshwater and sediment microbial communities from various areas in North America, analyzing microbe dynamics in response to fracking.</title>
        <authorList>
            <person name="Lamendella R."/>
        </authorList>
    </citation>
    <scope>NUCLEOTIDE SEQUENCE [LARGE SCALE GENOMIC DNA]</scope>
    <source>
        <strain evidence="2 3">160A</strain>
    </source>
</reference>
<dbReference type="PANTHER" id="PTHR13696:SF99">
    <property type="entry name" value="COBYRINIC ACID AC-DIAMIDE SYNTHASE"/>
    <property type="match status" value="1"/>
</dbReference>
<gene>
    <name evidence="2" type="ORF">DFO77_1513</name>
</gene>
<evidence type="ECO:0000259" key="1">
    <source>
        <dbReference type="Pfam" id="PF13614"/>
    </source>
</evidence>
<evidence type="ECO:0000313" key="2">
    <source>
        <dbReference type="EMBL" id="RCW22474.1"/>
    </source>
</evidence>
<sequence length="249" mass="27260">MAKIISIINQKGGVGKTTTSVSIASALSKKKYKVLLVDLDAQRNATTSLGVVEPEINIYSVLKGQINLDFINVSENLFLLPASLDLAAFELEMATEPGKEYLLKEALERVSDHLDFIIIDCSPNLGLLTVNALTASDYYICPVLPHHLSISGFSSMIEVVDKVQRRLNPNLDLAGIVMTQFNKHKVLHRDTAEVIKAHFGNKLFLSTIPENIALAEAPSSGTSIFDYAPQSSGAIEYMKLTEEILDLNL</sequence>
<proteinExistence type="predicted"/>
<dbReference type="Pfam" id="PF13614">
    <property type="entry name" value="AAA_31"/>
    <property type="match status" value="1"/>
</dbReference>
<keyword evidence="3" id="KW-1185">Reference proteome</keyword>